<dbReference type="InterPro" id="IPR014016">
    <property type="entry name" value="UvrD-like_ATP-bd"/>
</dbReference>
<keyword evidence="2 9" id="KW-0378">Hydrolase</keyword>
<dbReference type="PROSITE" id="PS51198">
    <property type="entry name" value="UVRD_HELICASE_ATP_BIND"/>
    <property type="match status" value="1"/>
</dbReference>
<dbReference type="STRING" id="178355.SAMN04488062_10429"/>
<dbReference type="PANTHER" id="PTHR11070:SF45">
    <property type="entry name" value="DNA 3'-5' HELICASE"/>
    <property type="match status" value="1"/>
</dbReference>
<dbReference type="InterPro" id="IPR014017">
    <property type="entry name" value="DNA_helicase_UvrD-like_C"/>
</dbReference>
<proteinExistence type="predicted"/>
<dbReference type="SUPFAM" id="SSF52540">
    <property type="entry name" value="P-loop containing nucleoside triphosphate hydrolases"/>
    <property type="match status" value="1"/>
</dbReference>
<evidence type="ECO:0000256" key="9">
    <source>
        <dbReference type="PROSITE-ProRule" id="PRU00560"/>
    </source>
</evidence>
<dbReference type="PANTHER" id="PTHR11070">
    <property type="entry name" value="UVRD / RECB / PCRA DNA HELICASE FAMILY MEMBER"/>
    <property type="match status" value="1"/>
</dbReference>
<keyword evidence="1 9" id="KW-0547">Nucleotide-binding</keyword>
<name>A0A1G7ZDW4_9FLAO</name>
<evidence type="ECO:0000256" key="1">
    <source>
        <dbReference type="ARBA" id="ARBA00022741"/>
    </source>
</evidence>
<keyword evidence="5" id="KW-0413">Isomerase</keyword>
<keyword evidence="12" id="KW-1185">Reference proteome</keyword>
<evidence type="ECO:0000256" key="7">
    <source>
        <dbReference type="ARBA" id="ARBA00034808"/>
    </source>
</evidence>
<accession>A0A1G7ZDW4</accession>
<keyword evidence="3 9" id="KW-0347">Helicase</keyword>
<dbReference type="Pfam" id="PF13361">
    <property type="entry name" value="UvrD_C"/>
    <property type="match status" value="2"/>
</dbReference>
<dbReference type="Gene3D" id="3.40.50.300">
    <property type="entry name" value="P-loop containing nucleotide triphosphate hydrolases"/>
    <property type="match status" value="2"/>
</dbReference>
<evidence type="ECO:0000313" key="12">
    <source>
        <dbReference type="Proteomes" id="UP000199274"/>
    </source>
</evidence>
<dbReference type="InterPro" id="IPR000212">
    <property type="entry name" value="DNA_helicase_UvrD/REP"/>
</dbReference>
<feature type="binding site" evidence="9">
    <location>
        <begin position="257"/>
        <end position="264"/>
    </location>
    <ligand>
        <name>ATP</name>
        <dbReference type="ChEBI" id="CHEBI:30616"/>
    </ligand>
</feature>
<keyword evidence="4 9" id="KW-0067">ATP-binding</keyword>
<dbReference type="GO" id="GO:0043138">
    <property type="term" value="F:3'-5' DNA helicase activity"/>
    <property type="evidence" value="ECO:0007669"/>
    <property type="project" value="UniProtKB-EC"/>
</dbReference>
<dbReference type="Pfam" id="PF00580">
    <property type="entry name" value="UvrD-helicase"/>
    <property type="match status" value="1"/>
</dbReference>
<dbReference type="EC" id="5.6.2.4" evidence="7"/>
<dbReference type="EMBL" id="FNDB01000004">
    <property type="protein sequence ID" value="SDH06888.1"/>
    <property type="molecule type" value="Genomic_DNA"/>
</dbReference>
<evidence type="ECO:0000256" key="6">
    <source>
        <dbReference type="ARBA" id="ARBA00034617"/>
    </source>
</evidence>
<feature type="domain" description="UvrD-like helicase ATP-binding" evidence="10">
    <location>
        <begin position="236"/>
        <end position="513"/>
    </location>
</feature>
<sequence>MMKLFIHDKCMEQLFELPKSTQKKVLEFQRKFRENSKSSAINFESISTFKDQQLRTARIDDKYRAIVKAPVSGDNYYLLWVDNHDEAMDWAKNKVFHWNDNTDTAQIFTAPEAEITINTLTDALQTPRLFDGFSNEQLVQIGVPSLTLSLVRSLKDLNELGDSEKYIPTDAFENLFYLTEGLNIELLIAEINEGKSKATEQEAKANSINNKRSFVEVDDDLMSEIINGDLSKWQIYLHPSQRKLVEPDFKGSVRVTGGAGTGKTVVALHRLKKLTSILIDGDDRKIVFTTFTNALTQNLTVLADKLNIDKSKIVITNIDTLLRDLAKEYNLVDNNVRILDFYNSKSSYELWDDFLEQNLTEFDTLFLTAEYQNVILFNDLKNIEDYLKVSRIGRGKPISRKVKMDVWELVEKYNKKKKEEDYVDRAELFNVVTNHLKTLPLRPFKNVITDEVQDLSNVELRFLRALVEEKVNDLFLVGDPYQKIYARKINFTAAGISIRGNRSKQLKINYRTSEEIKRLAVTAVQGINYDDFDGETEKLNGYLSLFHGELPTYQVFKTKSDEINAILIHIEELKERGFKLNDIALAFRTKEALKEVKTALHKNKIPFSDNATVGKSNSGVTLSTFHGLKGLEFKAVMLCDVNKRTVPLMIQKMDTMEQQEKEDYLNSEKSLLYVAMTRAISVLKIVGTGIKSELINI</sequence>
<dbReference type="GO" id="GO:0000725">
    <property type="term" value="P:recombinational repair"/>
    <property type="evidence" value="ECO:0007669"/>
    <property type="project" value="TreeGrafter"/>
</dbReference>
<evidence type="ECO:0000256" key="8">
    <source>
        <dbReference type="ARBA" id="ARBA00048988"/>
    </source>
</evidence>
<dbReference type="RefSeq" id="WP_199734612.1">
    <property type="nucleotide sequence ID" value="NZ_FNDB01000004.1"/>
</dbReference>
<evidence type="ECO:0000256" key="3">
    <source>
        <dbReference type="ARBA" id="ARBA00022806"/>
    </source>
</evidence>
<comment type="catalytic activity">
    <reaction evidence="8">
        <text>ATP + H2O = ADP + phosphate + H(+)</text>
        <dbReference type="Rhea" id="RHEA:13065"/>
        <dbReference type="ChEBI" id="CHEBI:15377"/>
        <dbReference type="ChEBI" id="CHEBI:15378"/>
        <dbReference type="ChEBI" id="CHEBI:30616"/>
        <dbReference type="ChEBI" id="CHEBI:43474"/>
        <dbReference type="ChEBI" id="CHEBI:456216"/>
        <dbReference type="EC" id="5.6.2.4"/>
    </reaction>
</comment>
<evidence type="ECO:0000256" key="2">
    <source>
        <dbReference type="ARBA" id="ARBA00022801"/>
    </source>
</evidence>
<evidence type="ECO:0000256" key="4">
    <source>
        <dbReference type="ARBA" id="ARBA00022840"/>
    </source>
</evidence>
<organism evidence="11 12">
    <name type="scientific">Flavobacterium omnivorum</name>
    <dbReference type="NCBI Taxonomy" id="178355"/>
    <lineage>
        <taxon>Bacteria</taxon>
        <taxon>Pseudomonadati</taxon>
        <taxon>Bacteroidota</taxon>
        <taxon>Flavobacteriia</taxon>
        <taxon>Flavobacteriales</taxon>
        <taxon>Flavobacteriaceae</taxon>
        <taxon>Flavobacterium</taxon>
    </lineage>
</organism>
<dbReference type="GO" id="GO:0003677">
    <property type="term" value="F:DNA binding"/>
    <property type="evidence" value="ECO:0007669"/>
    <property type="project" value="InterPro"/>
</dbReference>
<evidence type="ECO:0000313" key="11">
    <source>
        <dbReference type="EMBL" id="SDH06888.1"/>
    </source>
</evidence>
<comment type="catalytic activity">
    <reaction evidence="6">
        <text>Couples ATP hydrolysis with the unwinding of duplex DNA by translocating in the 3'-5' direction.</text>
        <dbReference type="EC" id="5.6.2.4"/>
    </reaction>
</comment>
<gene>
    <name evidence="11" type="ORF">SAMN04488062_10429</name>
</gene>
<protein>
    <recommendedName>
        <fullName evidence="7">DNA 3'-5' helicase</fullName>
        <ecNumber evidence="7">5.6.2.4</ecNumber>
    </recommendedName>
</protein>
<dbReference type="GO" id="GO:0016887">
    <property type="term" value="F:ATP hydrolysis activity"/>
    <property type="evidence" value="ECO:0007669"/>
    <property type="project" value="RHEA"/>
</dbReference>
<dbReference type="Proteomes" id="UP000199274">
    <property type="component" value="Unassembled WGS sequence"/>
</dbReference>
<dbReference type="InterPro" id="IPR027417">
    <property type="entry name" value="P-loop_NTPase"/>
</dbReference>
<evidence type="ECO:0000256" key="5">
    <source>
        <dbReference type="ARBA" id="ARBA00023235"/>
    </source>
</evidence>
<evidence type="ECO:0000259" key="10">
    <source>
        <dbReference type="PROSITE" id="PS51198"/>
    </source>
</evidence>
<dbReference type="AlphaFoldDB" id="A0A1G7ZDW4"/>
<reference evidence="12" key="1">
    <citation type="submission" date="2016-10" db="EMBL/GenBank/DDBJ databases">
        <authorList>
            <person name="Varghese N."/>
            <person name="Submissions S."/>
        </authorList>
    </citation>
    <scope>NUCLEOTIDE SEQUENCE [LARGE SCALE GENOMIC DNA]</scope>
    <source>
        <strain evidence="12">CGMCC 1.2747</strain>
    </source>
</reference>
<dbReference type="GO" id="GO:0005524">
    <property type="term" value="F:ATP binding"/>
    <property type="evidence" value="ECO:0007669"/>
    <property type="project" value="UniProtKB-UniRule"/>
</dbReference>